<dbReference type="KEGG" id="vpe:Varpa_2036"/>
<accession>E6V9V5</accession>
<dbReference type="OrthoDB" id="4762429at2"/>
<dbReference type="Proteomes" id="UP000008917">
    <property type="component" value="Chromosome"/>
</dbReference>
<protein>
    <recommendedName>
        <fullName evidence="1">Bacteriophage Mx8 p63 C-terminal domain-containing protein</fullName>
    </recommendedName>
</protein>
<sequence length="341" mass="37367">MSTAKKTPGRAAGGLARAAALSEERKREISKKGHLAKQQAALALRATHGSDEKPLTIGDVEIPCYVLEDETRVLSQRGLLAGLGLPRGSTPSGEDQLTVLANALLAQKLITPDLALILKKPIVFRPKHGGRPAHGYPATVLADLCEAILAARASGQLVGERQQMIAKQCEILVRGFARVGIIALVDEATGYQADRARDALAKILEAFVAQEIQPYVQTFPIEYYKELFRLRGLPFSTDSVKRPQYFGVLTNDIVYKRLAPGVLEELQRVTPRNEDGRPKAKYFQSLTGNLGYPKLQQHLGKVIATMSFSENYDEFKVKLDKIAPRMDKPTGPEQEDTGKGI</sequence>
<evidence type="ECO:0000313" key="2">
    <source>
        <dbReference type="EMBL" id="ADU36243.1"/>
    </source>
</evidence>
<dbReference type="Pfam" id="PF10546">
    <property type="entry name" value="P63C"/>
    <property type="match status" value="1"/>
</dbReference>
<reference evidence="3" key="1">
    <citation type="submission" date="2010-12" db="EMBL/GenBank/DDBJ databases">
        <title>Complete sequence of Variovorax paradoxus EPS.</title>
        <authorList>
            <consortium name="US DOE Joint Genome Institute"/>
            <person name="Lucas S."/>
            <person name="Copeland A."/>
            <person name="Lapidus A."/>
            <person name="Cheng J.-F."/>
            <person name="Goodwin L."/>
            <person name="Pitluck S."/>
            <person name="Teshima H."/>
            <person name="Detter J.C."/>
            <person name="Han C."/>
            <person name="Tapia R."/>
            <person name="Land M."/>
            <person name="Hauser L."/>
            <person name="Kyrpides N."/>
            <person name="Ivanova N."/>
            <person name="Ovchinnikova G."/>
            <person name="Orwin P."/>
            <person name="Han J.-I.G."/>
            <person name="Woyke T."/>
        </authorList>
    </citation>
    <scope>NUCLEOTIDE SEQUENCE [LARGE SCALE GENOMIC DNA]</scope>
    <source>
        <strain evidence="3">EPS</strain>
    </source>
</reference>
<reference evidence="2 3" key="2">
    <citation type="journal article" date="2013" name="Genome Announc.">
        <title>Genome of the Root-Associated Plant Growth-Promoting Bacterium Variovorax paradoxus Strain EPS.</title>
        <authorList>
            <person name="Han J.I."/>
            <person name="Spain J.C."/>
            <person name="Leadbetter J.R."/>
            <person name="Ovchinnikova G."/>
            <person name="Goodwin L.A."/>
            <person name="Han C.S."/>
            <person name="Woyke T."/>
            <person name="Davenport K.W."/>
            <person name="Orwin P.M."/>
        </authorList>
    </citation>
    <scope>NUCLEOTIDE SEQUENCE [LARGE SCALE GENOMIC DNA]</scope>
    <source>
        <strain evidence="2 3">EPS</strain>
    </source>
</reference>
<dbReference type="AlphaFoldDB" id="E6V9V5"/>
<dbReference type="EMBL" id="CP002417">
    <property type="protein sequence ID" value="ADU36243.1"/>
    <property type="molecule type" value="Genomic_DNA"/>
</dbReference>
<proteinExistence type="predicted"/>
<dbReference type="eggNOG" id="ENOG502ZB8K">
    <property type="taxonomic scope" value="Bacteria"/>
</dbReference>
<dbReference type="InterPro" id="IPR018874">
    <property type="entry name" value="Phage_Mx8_p63_C"/>
</dbReference>
<name>E6V9V5_VARPE</name>
<gene>
    <name evidence="2" type="ordered locus">Varpa_2036</name>
</gene>
<feature type="domain" description="Bacteriophage Mx8 p63 C-terminal" evidence="1">
    <location>
        <begin position="203"/>
        <end position="295"/>
    </location>
</feature>
<evidence type="ECO:0000259" key="1">
    <source>
        <dbReference type="Pfam" id="PF10546"/>
    </source>
</evidence>
<organism evidence="2 3">
    <name type="scientific">Variovorax paradoxus (strain EPS)</name>
    <dbReference type="NCBI Taxonomy" id="595537"/>
    <lineage>
        <taxon>Bacteria</taxon>
        <taxon>Pseudomonadati</taxon>
        <taxon>Pseudomonadota</taxon>
        <taxon>Betaproteobacteria</taxon>
        <taxon>Burkholderiales</taxon>
        <taxon>Comamonadaceae</taxon>
        <taxon>Variovorax</taxon>
    </lineage>
</organism>
<evidence type="ECO:0000313" key="3">
    <source>
        <dbReference type="Proteomes" id="UP000008917"/>
    </source>
</evidence>
<dbReference type="RefSeq" id="WP_013540481.1">
    <property type="nucleotide sequence ID" value="NC_014931.1"/>
</dbReference>
<dbReference type="HOGENOM" id="CLU_065522_1_0_4"/>